<accession>A0ACC1N0J4</accession>
<evidence type="ECO:0000313" key="2">
    <source>
        <dbReference type="Proteomes" id="UP001143856"/>
    </source>
</evidence>
<dbReference type="EMBL" id="JAPDGR010003165">
    <property type="protein sequence ID" value="KAJ2972424.1"/>
    <property type="molecule type" value="Genomic_DNA"/>
</dbReference>
<dbReference type="Proteomes" id="UP001143856">
    <property type="component" value="Unassembled WGS sequence"/>
</dbReference>
<sequence>MCDLFFKHGKTGPIFAPQYRLSSRPTSAPFPAAVQDSLTSYLYFCGGNLVIALLRYIAEYGPELDIPPPKCAVIIAPWVAPVKNLWPEIVITSNPNYNSDFLGKELCRWGAKTYIGKSPPEHPYIVPLGQPFKTSVPMFVPFGGAEILAVDGLEWAREMSRVEGNELEIYIEPDAPHDTLLVGHIIGWEESSAKVAQKIEWCTGRWRRPRSGRANQQAARAAIRAQSRHQGLHPRDHVSFAANHAGKQPYVDFATIVNPDNATETYSSRLWAGSARALRRYLRAGLRLSKEVRKEVLRRTVPLALHRSRRVGTSLGNQTPAHRHCIGHCTGHSTSYCTGTTHYAYAGRRGLAEPDEAAQGLTCGELGVA</sequence>
<protein>
    <submittedName>
        <fullName evidence="1">Uncharacterized protein</fullName>
    </submittedName>
</protein>
<comment type="caution">
    <text evidence="1">The sequence shown here is derived from an EMBL/GenBank/DDBJ whole genome shotgun (WGS) entry which is preliminary data.</text>
</comment>
<name>A0ACC1N0J4_9PEZI</name>
<evidence type="ECO:0000313" key="1">
    <source>
        <dbReference type="EMBL" id="KAJ2972424.1"/>
    </source>
</evidence>
<reference evidence="1" key="1">
    <citation type="submission" date="2022-10" db="EMBL/GenBank/DDBJ databases">
        <title>Genome Sequence of Xylaria curta.</title>
        <authorList>
            <person name="Buettner E."/>
        </authorList>
    </citation>
    <scope>NUCLEOTIDE SEQUENCE</scope>
    <source>
        <strain evidence="1">Babe10</strain>
    </source>
</reference>
<proteinExistence type="predicted"/>
<keyword evidence="2" id="KW-1185">Reference proteome</keyword>
<organism evidence="1 2">
    <name type="scientific">Xylaria curta</name>
    <dbReference type="NCBI Taxonomy" id="42375"/>
    <lineage>
        <taxon>Eukaryota</taxon>
        <taxon>Fungi</taxon>
        <taxon>Dikarya</taxon>
        <taxon>Ascomycota</taxon>
        <taxon>Pezizomycotina</taxon>
        <taxon>Sordariomycetes</taxon>
        <taxon>Xylariomycetidae</taxon>
        <taxon>Xylariales</taxon>
        <taxon>Xylariaceae</taxon>
        <taxon>Xylaria</taxon>
    </lineage>
</organism>
<gene>
    <name evidence="1" type="ORF">NUW58_g9187</name>
</gene>